<comment type="caution">
    <text evidence="1">The sequence shown here is derived from an EMBL/GenBank/DDBJ whole genome shotgun (WGS) entry which is preliminary data.</text>
</comment>
<name>A0A1Q8QUR6_9FIRM</name>
<accession>A0A1Q8QUR6</accession>
<organism evidence="1 2">
    <name type="scientific">Desulfosporosinus metallidurans</name>
    <dbReference type="NCBI Taxonomy" id="1888891"/>
    <lineage>
        <taxon>Bacteria</taxon>
        <taxon>Bacillati</taxon>
        <taxon>Bacillota</taxon>
        <taxon>Clostridia</taxon>
        <taxon>Eubacteriales</taxon>
        <taxon>Desulfitobacteriaceae</taxon>
        <taxon>Desulfosporosinus</taxon>
    </lineage>
</organism>
<dbReference type="EMBL" id="MLBF01000021">
    <property type="protein sequence ID" value="OLN30978.1"/>
    <property type="molecule type" value="Genomic_DNA"/>
</dbReference>
<evidence type="ECO:0000313" key="1">
    <source>
        <dbReference type="EMBL" id="OLN30978.1"/>
    </source>
</evidence>
<dbReference type="AlphaFoldDB" id="A0A1Q8QUR6"/>
<gene>
    <name evidence="1" type="ORF">DSOL_2865</name>
</gene>
<keyword evidence="2" id="KW-1185">Reference proteome</keyword>
<proteinExistence type="predicted"/>
<dbReference type="STRING" id="1888891.DSOL_2865"/>
<evidence type="ECO:0000313" key="2">
    <source>
        <dbReference type="Proteomes" id="UP000186102"/>
    </source>
</evidence>
<protein>
    <submittedName>
        <fullName evidence="1">Uncharacterized protein</fullName>
    </submittedName>
</protein>
<reference evidence="1 2" key="1">
    <citation type="submission" date="2016-09" db="EMBL/GenBank/DDBJ databases">
        <title>Complete genome of Desulfosporosinus sp. OL.</title>
        <authorList>
            <person name="Mardanov A."/>
            <person name="Beletsky A."/>
            <person name="Panova A."/>
            <person name="Karnachuk O."/>
            <person name="Ravin N."/>
        </authorList>
    </citation>
    <scope>NUCLEOTIDE SEQUENCE [LARGE SCALE GENOMIC DNA]</scope>
    <source>
        <strain evidence="1 2">OL</strain>
    </source>
</reference>
<sequence>MASQSEAELLTDVYYILALGRGALYQGKIIELRESGQT</sequence>
<dbReference type="Proteomes" id="UP000186102">
    <property type="component" value="Unassembled WGS sequence"/>
</dbReference>